<accession>E6QUA3</accession>
<reference evidence="2" key="1">
    <citation type="submission" date="2009-10" db="EMBL/GenBank/DDBJ databases">
        <title>Diversity of trophic interactions inside an arsenic-rich microbial ecosystem.</title>
        <authorList>
            <person name="Bertin P.N."/>
            <person name="Heinrich-Salmeron A."/>
            <person name="Pelletier E."/>
            <person name="Goulhen-Chollet F."/>
            <person name="Arsene-Ploetze F."/>
            <person name="Gallien S."/>
            <person name="Calteau A."/>
            <person name="Vallenet D."/>
            <person name="Casiot C."/>
            <person name="Chane-Woon-Ming B."/>
            <person name="Giloteaux L."/>
            <person name="Barakat M."/>
            <person name="Bonnefoy V."/>
            <person name="Bruneel O."/>
            <person name="Chandler M."/>
            <person name="Cleiss J."/>
            <person name="Duran R."/>
            <person name="Elbaz-Poulichet F."/>
            <person name="Fonknechten N."/>
            <person name="Lauga B."/>
            <person name="Mornico D."/>
            <person name="Ortet P."/>
            <person name="Schaeffer C."/>
            <person name="Siguier P."/>
            <person name="Alexander Thil Smith A."/>
            <person name="Van Dorsselaer A."/>
            <person name="Weissenbach J."/>
            <person name="Medigue C."/>
            <person name="Le Paslier D."/>
        </authorList>
    </citation>
    <scope>NUCLEOTIDE SEQUENCE</scope>
</reference>
<evidence type="ECO:0000313" key="2">
    <source>
        <dbReference type="EMBL" id="CBI10817.1"/>
    </source>
</evidence>
<keyword evidence="1" id="KW-0812">Transmembrane</keyword>
<feature type="transmembrane region" description="Helical" evidence="1">
    <location>
        <begin position="6"/>
        <end position="24"/>
    </location>
</feature>
<sequence length="184" mass="20436">MAIDWNAVATIASPVIALFVGVWVNRRFESRPTLVSYFSHVSAFRFTPPGGQPSQVNTHSIVLRNTGRQSATNIRLHHAILPEFNIWPAVVHNVETLPDGSRDIVIPTLVPSEEITVSYLYFPPVIAAQINAGVKFDQGFANQITVLLQRQYPPWFNRIVIALFLVGVVTAAYLIYIGVTVIAR</sequence>
<comment type="caution">
    <text evidence="2">The sequence shown here is derived from an EMBL/GenBank/DDBJ whole genome shotgun (WGS) entry which is preliminary data.</text>
</comment>
<keyword evidence="1" id="KW-0472">Membrane</keyword>
<dbReference type="AlphaFoldDB" id="E6QUA3"/>
<dbReference type="EMBL" id="CABR01000108">
    <property type="protein sequence ID" value="CBI10817.1"/>
    <property type="molecule type" value="Genomic_DNA"/>
</dbReference>
<gene>
    <name evidence="2" type="ORF">CARN7_1616</name>
</gene>
<protein>
    <submittedName>
        <fullName evidence="2">Uncharacterized protein</fullName>
    </submittedName>
</protein>
<name>E6QUA3_9ZZZZ</name>
<proteinExistence type="predicted"/>
<keyword evidence="1" id="KW-1133">Transmembrane helix</keyword>
<feature type="transmembrane region" description="Helical" evidence="1">
    <location>
        <begin position="159"/>
        <end position="183"/>
    </location>
</feature>
<organism evidence="2">
    <name type="scientific">mine drainage metagenome</name>
    <dbReference type="NCBI Taxonomy" id="410659"/>
    <lineage>
        <taxon>unclassified sequences</taxon>
        <taxon>metagenomes</taxon>
        <taxon>ecological metagenomes</taxon>
    </lineage>
</organism>
<evidence type="ECO:0000256" key="1">
    <source>
        <dbReference type="SAM" id="Phobius"/>
    </source>
</evidence>